<comment type="caution">
    <text evidence="2">The sequence shown here is derived from an EMBL/GenBank/DDBJ whole genome shotgun (WGS) entry which is preliminary data.</text>
</comment>
<sequence>MCADEADCRKKYWLLCATCGGLFCLECFHWLNLADQQQFVHWKRPHVRIPLVVDMVVCALLQSEQTRPYTALLVAVYRRRRRNRFFDLCGKSCCVLKDTNSGLRNWEGSR</sequence>
<evidence type="ECO:0000313" key="2">
    <source>
        <dbReference type="EMBL" id="KRY15532.1"/>
    </source>
</evidence>
<proteinExistence type="predicted"/>
<keyword evidence="1" id="KW-1133">Transmembrane helix</keyword>
<accession>A0A0V0ZTB9</accession>
<feature type="transmembrane region" description="Helical" evidence="1">
    <location>
        <begin position="12"/>
        <end position="31"/>
    </location>
</feature>
<protein>
    <submittedName>
        <fullName evidence="2">Uncharacterized protein</fullName>
    </submittedName>
</protein>
<evidence type="ECO:0000313" key="3">
    <source>
        <dbReference type="Proteomes" id="UP000054783"/>
    </source>
</evidence>
<name>A0A0V0ZTB9_9BILA</name>
<organism evidence="2 3">
    <name type="scientific">Trichinella patagoniensis</name>
    <dbReference type="NCBI Taxonomy" id="990121"/>
    <lineage>
        <taxon>Eukaryota</taxon>
        <taxon>Metazoa</taxon>
        <taxon>Ecdysozoa</taxon>
        <taxon>Nematoda</taxon>
        <taxon>Enoplea</taxon>
        <taxon>Dorylaimia</taxon>
        <taxon>Trichinellida</taxon>
        <taxon>Trichinellidae</taxon>
        <taxon>Trichinella</taxon>
    </lineage>
</organism>
<reference evidence="2 3" key="1">
    <citation type="submission" date="2015-01" db="EMBL/GenBank/DDBJ databases">
        <title>Evolution of Trichinella species and genotypes.</title>
        <authorList>
            <person name="Korhonen P.K."/>
            <person name="Edoardo P."/>
            <person name="Giuseppe L.R."/>
            <person name="Gasser R.B."/>
        </authorList>
    </citation>
    <scope>NUCLEOTIDE SEQUENCE [LARGE SCALE GENOMIC DNA]</scope>
    <source>
        <strain evidence="2">ISS2496</strain>
    </source>
</reference>
<keyword evidence="1" id="KW-0812">Transmembrane</keyword>
<dbReference type="AlphaFoldDB" id="A0A0V0ZTB9"/>
<dbReference type="Proteomes" id="UP000054783">
    <property type="component" value="Unassembled WGS sequence"/>
</dbReference>
<dbReference type="EMBL" id="JYDQ01000093">
    <property type="protein sequence ID" value="KRY15532.1"/>
    <property type="molecule type" value="Genomic_DNA"/>
</dbReference>
<keyword evidence="3" id="KW-1185">Reference proteome</keyword>
<keyword evidence="1" id="KW-0472">Membrane</keyword>
<gene>
    <name evidence="2" type="ORF">T12_3657</name>
</gene>
<evidence type="ECO:0000256" key="1">
    <source>
        <dbReference type="SAM" id="Phobius"/>
    </source>
</evidence>